<accession>A0A7W9JD70</accession>
<dbReference type="SUPFAM" id="SSF51182">
    <property type="entry name" value="RmlC-like cupins"/>
    <property type="match status" value="1"/>
</dbReference>
<evidence type="ECO:0008006" key="3">
    <source>
        <dbReference type="Google" id="ProtNLM"/>
    </source>
</evidence>
<gene>
    <name evidence="1" type="ORF">HDA39_006726</name>
</gene>
<proteinExistence type="predicted"/>
<name>A0A7W9JD70_9ACTN</name>
<keyword evidence="2" id="KW-1185">Reference proteome</keyword>
<evidence type="ECO:0000313" key="1">
    <source>
        <dbReference type="EMBL" id="MBB5839992.1"/>
    </source>
</evidence>
<sequence>MPAEWHTGNANDEGDQHRGWMLGHFIEPSDSLRATGDLEVKWGVHPAGQTRPEWTAGEKRTTLLILVSGTFRLDLPGESVTLQRQGDYAVWGPGTDHSWHAVADAVVVTVRWPSLA</sequence>
<dbReference type="InterPro" id="IPR014710">
    <property type="entry name" value="RmlC-like_jellyroll"/>
</dbReference>
<comment type="caution">
    <text evidence="1">The sequence shown here is derived from an EMBL/GenBank/DDBJ whole genome shotgun (WGS) entry which is preliminary data.</text>
</comment>
<evidence type="ECO:0000313" key="2">
    <source>
        <dbReference type="Proteomes" id="UP000549971"/>
    </source>
</evidence>
<dbReference type="EMBL" id="JACHMY010000001">
    <property type="protein sequence ID" value="MBB5839992.1"/>
    <property type="molecule type" value="Genomic_DNA"/>
</dbReference>
<dbReference type="Gene3D" id="2.60.120.10">
    <property type="entry name" value="Jelly Rolls"/>
    <property type="match status" value="1"/>
</dbReference>
<dbReference type="Proteomes" id="UP000549971">
    <property type="component" value="Unassembled WGS sequence"/>
</dbReference>
<organism evidence="1 2">
    <name type="scientific">Kribbella italica</name>
    <dbReference type="NCBI Taxonomy" id="1540520"/>
    <lineage>
        <taxon>Bacteria</taxon>
        <taxon>Bacillati</taxon>
        <taxon>Actinomycetota</taxon>
        <taxon>Actinomycetes</taxon>
        <taxon>Propionibacteriales</taxon>
        <taxon>Kribbellaceae</taxon>
        <taxon>Kribbella</taxon>
    </lineage>
</organism>
<protein>
    <recommendedName>
        <fullName evidence="3">Signal peptidase I</fullName>
    </recommendedName>
</protein>
<dbReference type="InterPro" id="IPR011051">
    <property type="entry name" value="RmlC_Cupin_sf"/>
</dbReference>
<dbReference type="AlphaFoldDB" id="A0A7W9JD70"/>
<reference evidence="1 2" key="1">
    <citation type="submission" date="2020-08" db="EMBL/GenBank/DDBJ databases">
        <title>Sequencing the genomes of 1000 actinobacteria strains.</title>
        <authorList>
            <person name="Klenk H.-P."/>
        </authorList>
    </citation>
    <scope>NUCLEOTIDE SEQUENCE [LARGE SCALE GENOMIC DNA]</scope>
    <source>
        <strain evidence="1 2">DSM 28967</strain>
    </source>
</reference>